<keyword evidence="4" id="KW-1185">Reference proteome</keyword>
<feature type="domain" description="DUF8020" evidence="2">
    <location>
        <begin position="28"/>
        <end position="97"/>
    </location>
</feature>
<dbReference type="Pfam" id="PF26059">
    <property type="entry name" value="DUF8020"/>
    <property type="match status" value="1"/>
</dbReference>
<dbReference type="RefSeq" id="WP_213556030.1">
    <property type="nucleotide sequence ID" value="NZ_JBFAJM010000005.1"/>
</dbReference>
<name>A0ABX8CM33_9NOCA</name>
<protein>
    <recommendedName>
        <fullName evidence="2">DUF8020 domain-containing protein</fullName>
    </recommendedName>
</protein>
<accession>A0ABX8CM33</accession>
<proteinExistence type="predicted"/>
<dbReference type="InterPro" id="IPR058333">
    <property type="entry name" value="DUF8020"/>
</dbReference>
<feature type="signal peptide" evidence="1">
    <location>
        <begin position="1"/>
        <end position="24"/>
    </location>
</feature>
<organism evidence="3 4">
    <name type="scientific">Nocardia tengchongensis</name>
    <dbReference type="NCBI Taxonomy" id="2055889"/>
    <lineage>
        <taxon>Bacteria</taxon>
        <taxon>Bacillati</taxon>
        <taxon>Actinomycetota</taxon>
        <taxon>Actinomycetes</taxon>
        <taxon>Mycobacteriales</taxon>
        <taxon>Nocardiaceae</taxon>
        <taxon>Nocardia</taxon>
    </lineage>
</organism>
<dbReference type="GeneID" id="300991043"/>
<evidence type="ECO:0000313" key="3">
    <source>
        <dbReference type="EMBL" id="QVI19988.1"/>
    </source>
</evidence>
<evidence type="ECO:0000259" key="2">
    <source>
        <dbReference type="Pfam" id="PF26059"/>
    </source>
</evidence>
<evidence type="ECO:0000313" key="4">
    <source>
        <dbReference type="Proteomes" id="UP000683310"/>
    </source>
</evidence>
<dbReference type="Proteomes" id="UP000683310">
    <property type="component" value="Chromosome"/>
</dbReference>
<feature type="chain" id="PRO_5046838136" description="DUF8020 domain-containing protein" evidence="1">
    <location>
        <begin position="25"/>
        <end position="226"/>
    </location>
</feature>
<reference evidence="3 4" key="1">
    <citation type="submission" date="2021-04" db="EMBL/GenBank/DDBJ databases">
        <title>Nocardia tengchongensis.</title>
        <authorList>
            <person name="Zhuang k."/>
            <person name="Ran Y."/>
            <person name="Li W."/>
        </authorList>
    </citation>
    <scope>NUCLEOTIDE SEQUENCE [LARGE SCALE GENOMIC DNA]</scope>
    <source>
        <strain evidence="3 4">CFH S0057</strain>
    </source>
</reference>
<sequence>MRKTAATTVLAAALAVSAAPTAHAEEAAVNYAATTTDKSMTIRTDAGSLAVEDGVFKIKDVAGKLIGGAELSFRVDDYVFPIAAEITDRTAVLTPQFDTEHATYQPVALPYEDQAPWKSQYEREQAAWNRMVTTISTGATIGTLVGGMAGAGVGCLLGGAGGAVLTGALSAMFGAVPGAIAGCIAGMSVVGFLGTLAGQLLVTAPVAILAAGQYFTTINSPFAAAK</sequence>
<gene>
    <name evidence="3" type="ORF">KHQ06_27465</name>
</gene>
<evidence type="ECO:0000256" key="1">
    <source>
        <dbReference type="SAM" id="SignalP"/>
    </source>
</evidence>
<dbReference type="EMBL" id="CP074371">
    <property type="protein sequence ID" value="QVI19988.1"/>
    <property type="molecule type" value="Genomic_DNA"/>
</dbReference>
<keyword evidence="1" id="KW-0732">Signal</keyword>